<keyword evidence="3" id="KW-1185">Reference proteome</keyword>
<sequence>MTGHLEPQRPDAKSNVTRLLSAGAYLDPTYRKDVIRELLTDRFRVVAPSYGYDTVPVLAHALAADRLRMQQQWTLAAGTALVVPLVYADVLNGLVGLLTLVWLGWATVVLRRISVLRILAAEFRPSRDQGGFDGRRYPRTARLTEELVRKIDTEQSCDTVRYGGYKPFVGAGELVRRWSNAELLIGAPVRTAASFADGPLGSLLPRPNGGTNGGGTNGDGPSTGTHGSGTHGSGANGGGTDARHAAGDGSGAADPAAPPRRKPVRGFTPEEITAEVSDRMLAELSTRPPETDRVRLLSVDRRRFTAAAPTGGRSDDREPANGPHPPRPGDGRAEHWRDGYDADREYLRIRIGSWDQEIVTTVFVGFDIRGATLHTEFYTYVLAPVIESFHLVDRLPDVIDGHLVRRVAWDVTRGAPGAVLGRATGAVRSRLPRRRGSVAVGTAVASPAPERHGFWIGRYARTDVNSGALTSVREMATHDEFHHFFQETDALKYTQIVERHLLQIVGDFLREHDVDTRDHEANQTNILQQNFGANNNVNFGINQSVGDNNTQTAGPRSGGTREARPA</sequence>
<feature type="compositionally biased region" description="Polar residues" evidence="1">
    <location>
        <begin position="543"/>
        <end position="554"/>
    </location>
</feature>
<feature type="region of interest" description="Disordered" evidence="1">
    <location>
        <begin position="543"/>
        <end position="566"/>
    </location>
</feature>
<gene>
    <name evidence="2" type="ORF">KVH32_00215</name>
</gene>
<dbReference type="EMBL" id="JAHSTP010000001">
    <property type="protein sequence ID" value="MBZ6149594.1"/>
    <property type="molecule type" value="Genomic_DNA"/>
</dbReference>
<evidence type="ECO:0008006" key="4">
    <source>
        <dbReference type="Google" id="ProtNLM"/>
    </source>
</evidence>
<evidence type="ECO:0000313" key="3">
    <source>
        <dbReference type="Proteomes" id="UP000758701"/>
    </source>
</evidence>
<dbReference type="Proteomes" id="UP000758701">
    <property type="component" value="Unassembled WGS sequence"/>
</dbReference>
<feature type="compositionally biased region" description="Basic and acidic residues" evidence="1">
    <location>
        <begin position="327"/>
        <end position="336"/>
    </location>
</feature>
<feature type="compositionally biased region" description="Basic and acidic residues" evidence="1">
    <location>
        <begin position="289"/>
        <end position="303"/>
    </location>
</feature>
<dbReference type="RefSeq" id="WP_224309088.1">
    <property type="nucleotide sequence ID" value="NZ_JAHSST010000001.1"/>
</dbReference>
<protein>
    <recommendedName>
        <fullName evidence="4">Large membrane protein</fullName>
    </recommendedName>
</protein>
<proteinExistence type="predicted"/>
<organism evidence="2 3">
    <name type="scientific">Streptomyces olivaceus</name>
    <dbReference type="NCBI Taxonomy" id="47716"/>
    <lineage>
        <taxon>Bacteria</taxon>
        <taxon>Bacillati</taxon>
        <taxon>Actinomycetota</taxon>
        <taxon>Actinomycetes</taxon>
        <taxon>Kitasatosporales</taxon>
        <taxon>Streptomycetaceae</taxon>
        <taxon>Streptomyces</taxon>
    </lineage>
</organism>
<name>A0ABS7VV71_STROV</name>
<accession>A0ABS7VV71</accession>
<feature type="compositionally biased region" description="Gly residues" evidence="1">
    <location>
        <begin position="226"/>
        <end position="240"/>
    </location>
</feature>
<comment type="caution">
    <text evidence="2">The sequence shown here is derived from an EMBL/GenBank/DDBJ whole genome shotgun (WGS) entry which is preliminary data.</text>
</comment>
<reference evidence="2 3" key="1">
    <citation type="submission" date="2021-06" db="EMBL/GenBank/DDBJ databases">
        <title>Ecological speciation of a Streptomyces species isolated from different habitats and geographic origins.</title>
        <authorList>
            <person name="Wang J."/>
        </authorList>
    </citation>
    <scope>NUCLEOTIDE SEQUENCE [LARGE SCALE GENOMIC DNA]</scope>
    <source>
        <strain evidence="2 3">FXJ8.012</strain>
    </source>
</reference>
<feature type="region of interest" description="Disordered" evidence="1">
    <location>
        <begin position="198"/>
        <end position="336"/>
    </location>
</feature>
<evidence type="ECO:0000256" key="1">
    <source>
        <dbReference type="SAM" id="MobiDB-lite"/>
    </source>
</evidence>
<evidence type="ECO:0000313" key="2">
    <source>
        <dbReference type="EMBL" id="MBZ6149594.1"/>
    </source>
</evidence>